<feature type="transmembrane region" description="Helical" evidence="1">
    <location>
        <begin position="77"/>
        <end position="99"/>
    </location>
</feature>
<dbReference type="AlphaFoldDB" id="H1S6B3"/>
<accession>H1S6B3</accession>
<evidence type="ECO:0000313" key="5">
    <source>
        <dbReference type="Proteomes" id="UP000005808"/>
    </source>
</evidence>
<dbReference type="InterPro" id="IPR048376">
    <property type="entry name" value="YqiJ_N"/>
</dbReference>
<gene>
    <name evidence="4" type="ORF">OR16_17127</name>
</gene>
<dbReference type="PATRIC" id="fig|1127483.3.peg.3438"/>
<keyword evidence="1" id="KW-0472">Membrane</keyword>
<dbReference type="RefSeq" id="WP_006158957.1">
    <property type="nucleotide sequence ID" value="NZ_AHJE01000042.1"/>
</dbReference>
<dbReference type="InterPro" id="IPR010840">
    <property type="entry name" value="YqiJ_OB"/>
</dbReference>
<evidence type="ECO:0000313" key="4">
    <source>
        <dbReference type="EMBL" id="EHP41937.1"/>
    </source>
</evidence>
<dbReference type="OrthoDB" id="7207054at2"/>
<evidence type="ECO:0000259" key="3">
    <source>
        <dbReference type="Pfam" id="PF21001"/>
    </source>
</evidence>
<dbReference type="Pfam" id="PF21001">
    <property type="entry name" value="YqiJ_N"/>
    <property type="match status" value="1"/>
</dbReference>
<name>H1S6B3_9BURK</name>
<feature type="domain" description="Inner membrane protein YqiJ N-terminal" evidence="3">
    <location>
        <begin position="9"/>
        <end position="125"/>
    </location>
</feature>
<keyword evidence="1" id="KW-1133">Transmembrane helix</keyword>
<proteinExistence type="predicted"/>
<sequence length="219" mass="23072">MNQLLLPGNAPFVVAIGLMVVIGVLEALALLLGFGLSQQADSFLVTHFALDHTDASAADAGAIGQFLGWLHVGRVPLLMLVVLFLTGFAIAGLLLQWVMAAVAGHLLPVPVAVALATLGALPFVRTTGGLVGRYFPQDESSAISELDFVGRVAQVTVGEASAGNPAEARLVDEYGQAHYLRVEPDEPGQRFPRGETVLIVARTSGTLYRAIVNPRPDLL</sequence>
<feature type="domain" description="Inner membrane protein YqiJ OB-fold" evidence="2">
    <location>
        <begin position="148"/>
        <end position="211"/>
    </location>
</feature>
<reference evidence="4 5" key="1">
    <citation type="journal article" date="2012" name="J. Bacteriol.">
        <title>De Novo Genome Project of Cupriavidus basilensis OR16.</title>
        <authorList>
            <person name="Cserhati M."/>
            <person name="Kriszt B."/>
            <person name="Szoboszlay S."/>
            <person name="Toth A."/>
            <person name="Szabo I."/>
            <person name="Tancsics A."/>
            <person name="Nagy I."/>
            <person name="Horvath B."/>
            <person name="Nagy I."/>
            <person name="Kukolya J."/>
        </authorList>
    </citation>
    <scope>NUCLEOTIDE SEQUENCE [LARGE SCALE GENOMIC DNA]</scope>
    <source>
        <strain evidence="4 5">OR16</strain>
    </source>
</reference>
<dbReference type="Pfam" id="PF07290">
    <property type="entry name" value="YqiJ_OB"/>
    <property type="match status" value="1"/>
</dbReference>
<organism evidence="4 5">
    <name type="scientific">Cupriavidus basilensis OR16</name>
    <dbReference type="NCBI Taxonomy" id="1127483"/>
    <lineage>
        <taxon>Bacteria</taxon>
        <taxon>Pseudomonadati</taxon>
        <taxon>Pseudomonadota</taxon>
        <taxon>Betaproteobacteria</taxon>
        <taxon>Burkholderiales</taxon>
        <taxon>Burkholderiaceae</taxon>
        <taxon>Cupriavidus</taxon>
    </lineage>
</organism>
<feature type="transmembrane region" description="Helical" evidence="1">
    <location>
        <begin position="105"/>
        <end position="124"/>
    </location>
</feature>
<dbReference type="Proteomes" id="UP000005808">
    <property type="component" value="Unassembled WGS sequence"/>
</dbReference>
<evidence type="ECO:0000256" key="1">
    <source>
        <dbReference type="SAM" id="Phobius"/>
    </source>
</evidence>
<dbReference type="EMBL" id="AHJE01000042">
    <property type="protein sequence ID" value="EHP41937.1"/>
    <property type="molecule type" value="Genomic_DNA"/>
</dbReference>
<comment type="caution">
    <text evidence="4">The sequence shown here is derived from an EMBL/GenBank/DDBJ whole genome shotgun (WGS) entry which is preliminary data.</text>
</comment>
<evidence type="ECO:0000259" key="2">
    <source>
        <dbReference type="Pfam" id="PF07290"/>
    </source>
</evidence>
<feature type="transmembrane region" description="Helical" evidence="1">
    <location>
        <begin position="12"/>
        <end position="34"/>
    </location>
</feature>
<keyword evidence="1" id="KW-0812">Transmembrane</keyword>
<evidence type="ECO:0008006" key="6">
    <source>
        <dbReference type="Google" id="ProtNLM"/>
    </source>
</evidence>
<protein>
    <recommendedName>
        <fullName evidence="6">Inner membrane protein YqiJ</fullName>
    </recommendedName>
</protein>